<dbReference type="GeneID" id="103610344"/>
<feature type="region of interest" description="Disordered" evidence="1">
    <location>
        <begin position="132"/>
        <end position="155"/>
    </location>
</feature>
<accession>A0ABM0SIQ8</accession>
<name>A0ABM0SIQ8_GALVR</name>
<evidence type="ECO:0000313" key="3">
    <source>
        <dbReference type="RefSeq" id="XP_008592749.1"/>
    </source>
</evidence>
<organism evidence="2 3">
    <name type="scientific">Galeopterus variegatus</name>
    <name type="common">Malayan flying lemur</name>
    <name type="synonym">Cynocephalus variegatus</name>
    <dbReference type="NCBI Taxonomy" id="482537"/>
    <lineage>
        <taxon>Eukaryota</taxon>
        <taxon>Metazoa</taxon>
        <taxon>Chordata</taxon>
        <taxon>Craniata</taxon>
        <taxon>Vertebrata</taxon>
        <taxon>Euteleostomi</taxon>
        <taxon>Mammalia</taxon>
        <taxon>Eutheria</taxon>
        <taxon>Euarchontoglires</taxon>
        <taxon>Dermoptera</taxon>
        <taxon>Cynocephalidae</taxon>
        <taxon>Galeopterus</taxon>
    </lineage>
</organism>
<reference evidence="3" key="1">
    <citation type="submission" date="2025-08" db="UniProtKB">
        <authorList>
            <consortium name="RefSeq"/>
        </authorList>
    </citation>
    <scope>IDENTIFICATION</scope>
</reference>
<sequence>MQRADLVNHGNSHLPGTSLPAPWVAMGSAYGSCTCQGAQPVTDPACCPDTRTACVFHPWMGFPPNACPAPWAYMWVPFSGYLWMGCPLPAASAPSFWPTGSSSFDPHMGSQHLAAWASSVFPYPMGPPPPYPSVPPTLGRDASGRCPQLGSQTPANPAFRATVQKPCRGAPHVQRHEAPPLEWASRFSIWARLPPCSSELCPLSPSPIEDPQPKPRRCLFES</sequence>
<evidence type="ECO:0000256" key="1">
    <source>
        <dbReference type="SAM" id="MobiDB-lite"/>
    </source>
</evidence>
<dbReference type="RefSeq" id="XP_008592749.1">
    <property type="nucleotide sequence ID" value="XM_008594527.1"/>
</dbReference>
<keyword evidence="2" id="KW-1185">Reference proteome</keyword>
<evidence type="ECO:0000313" key="2">
    <source>
        <dbReference type="Proteomes" id="UP000694923"/>
    </source>
</evidence>
<dbReference type="Proteomes" id="UP000694923">
    <property type="component" value="Unplaced"/>
</dbReference>
<feature type="region of interest" description="Disordered" evidence="1">
    <location>
        <begin position="203"/>
        <end position="222"/>
    </location>
</feature>
<proteinExistence type="predicted"/>
<protein>
    <submittedName>
        <fullName evidence="3">Uncharacterized protein</fullName>
    </submittedName>
</protein>
<gene>
    <name evidence="3" type="primary">LOC103610344</name>
</gene>